<sequence length="233" mass="24392">MALQDYYNTGDDQDSYGIGTASLWAGQSFTPQSDYNINEVKLYGRRSGSPGVMTVTIKQADGDGKPTGNVLASGTIDVDTIDTNNEWISISLGEGAGLSGSQQYVLYCNIPTASSGNVFTWRGDSSSPTYAGGNFIHSSDGGSSWTLATNIDLMFETWGTGLDYVELSATIAATSALAAILSVGAEVSLSATIAALSTLSAILTVPTVFKTTNIATIKRVVVAGNDEIWIEDI</sequence>
<dbReference type="AlphaFoldDB" id="A0A0F9RL62"/>
<accession>A0A0F9RL62</accession>
<comment type="caution">
    <text evidence="1">The sequence shown here is derived from an EMBL/GenBank/DDBJ whole genome shotgun (WGS) entry which is preliminary data.</text>
</comment>
<proteinExistence type="predicted"/>
<protein>
    <submittedName>
        <fullName evidence="1">Uncharacterized protein</fullName>
    </submittedName>
</protein>
<name>A0A0F9RL62_9ZZZZ</name>
<gene>
    <name evidence="1" type="ORF">LCGC14_0960240</name>
</gene>
<reference evidence="1" key="1">
    <citation type="journal article" date="2015" name="Nature">
        <title>Complex archaea that bridge the gap between prokaryotes and eukaryotes.</title>
        <authorList>
            <person name="Spang A."/>
            <person name="Saw J.H."/>
            <person name="Jorgensen S.L."/>
            <person name="Zaremba-Niedzwiedzka K."/>
            <person name="Martijn J."/>
            <person name="Lind A.E."/>
            <person name="van Eijk R."/>
            <person name="Schleper C."/>
            <person name="Guy L."/>
            <person name="Ettema T.J."/>
        </authorList>
    </citation>
    <scope>NUCLEOTIDE SEQUENCE</scope>
</reference>
<dbReference type="EMBL" id="LAZR01003470">
    <property type="protein sequence ID" value="KKN17998.1"/>
    <property type="molecule type" value="Genomic_DNA"/>
</dbReference>
<evidence type="ECO:0000313" key="1">
    <source>
        <dbReference type="EMBL" id="KKN17998.1"/>
    </source>
</evidence>
<organism evidence="1">
    <name type="scientific">marine sediment metagenome</name>
    <dbReference type="NCBI Taxonomy" id="412755"/>
    <lineage>
        <taxon>unclassified sequences</taxon>
        <taxon>metagenomes</taxon>
        <taxon>ecological metagenomes</taxon>
    </lineage>
</organism>